<protein>
    <recommendedName>
        <fullName evidence="1">GGDEF domain-containing protein</fullName>
    </recommendedName>
</protein>
<feature type="domain" description="GGDEF" evidence="1">
    <location>
        <begin position="98"/>
        <end position="225"/>
    </location>
</feature>
<dbReference type="SMART" id="SM00267">
    <property type="entry name" value="GGDEF"/>
    <property type="match status" value="1"/>
</dbReference>
<dbReference type="InterPro" id="IPR000160">
    <property type="entry name" value="GGDEF_dom"/>
</dbReference>
<dbReference type="EMBL" id="MFUG01000008">
    <property type="protein sequence ID" value="OGI76150.1"/>
    <property type="molecule type" value="Genomic_DNA"/>
</dbReference>
<dbReference type="PANTHER" id="PTHR46663">
    <property type="entry name" value="DIGUANYLATE CYCLASE DGCT-RELATED"/>
    <property type="match status" value="1"/>
</dbReference>
<gene>
    <name evidence="2" type="ORF">A3C67_01955</name>
</gene>
<dbReference type="AlphaFoldDB" id="A0A1F6W2L2"/>
<dbReference type="Proteomes" id="UP000179275">
    <property type="component" value="Unassembled WGS sequence"/>
</dbReference>
<dbReference type="InterPro" id="IPR043128">
    <property type="entry name" value="Rev_trsase/Diguanyl_cyclase"/>
</dbReference>
<dbReference type="NCBIfam" id="TIGR00254">
    <property type="entry name" value="GGDEF"/>
    <property type="match status" value="1"/>
</dbReference>
<comment type="caution">
    <text evidence="2">The sequence shown here is derived from an EMBL/GenBank/DDBJ whole genome shotgun (WGS) entry which is preliminary data.</text>
</comment>
<dbReference type="STRING" id="1801756.A3C67_01955"/>
<accession>A0A1F6W2L2</accession>
<proteinExistence type="predicted"/>
<sequence length="225" mass="25414">MKIERPGKSGPSSEEISESPGIIVDGKFISKDELTLDVLLEAKIEPEHFKSLLVRYTRQLEMDALTGLSSRHLLKPRFNKLIKEMNRKKEDRESPPLNSIMFIVVDLDKFKFINDNYGHEAGDNALKAVTARIRENLHDSDMVFRIGGDELLIILPIHHTEPVNHEEIFQKRKEKISTDLSVDTPKGKIAINISVGHYVLEKGDKITLEQAIAEADAAMYQAKAS</sequence>
<evidence type="ECO:0000313" key="3">
    <source>
        <dbReference type="Proteomes" id="UP000179275"/>
    </source>
</evidence>
<dbReference type="PROSITE" id="PS50887">
    <property type="entry name" value="GGDEF"/>
    <property type="match status" value="1"/>
</dbReference>
<evidence type="ECO:0000259" key="1">
    <source>
        <dbReference type="PROSITE" id="PS50887"/>
    </source>
</evidence>
<organism evidence="2 3">
    <name type="scientific">Candidatus Nomurabacteria bacterium RIFCSPHIGHO2_02_FULL_42_19</name>
    <dbReference type="NCBI Taxonomy" id="1801756"/>
    <lineage>
        <taxon>Bacteria</taxon>
        <taxon>Candidatus Nomuraibacteriota</taxon>
    </lineage>
</organism>
<dbReference type="Gene3D" id="3.30.70.270">
    <property type="match status" value="1"/>
</dbReference>
<dbReference type="InterPro" id="IPR052163">
    <property type="entry name" value="DGC-Regulatory_Protein"/>
</dbReference>
<dbReference type="CDD" id="cd01949">
    <property type="entry name" value="GGDEF"/>
    <property type="match status" value="1"/>
</dbReference>
<dbReference type="SUPFAM" id="SSF55073">
    <property type="entry name" value="Nucleotide cyclase"/>
    <property type="match status" value="1"/>
</dbReference>
<name>A0A1F6W2L2_9BACT</name>
<evidence type="ECO:0000313" key="2">
    <source>
        <dbReference type="EMBL" id="OGI76150.1"/>
    </source>
</evidence>
<dbReference type="Pfam" id="PF00990">
    <property type="entry name" value="GGDEF"/>
    <property type="match status" value="1"/>
</dbReference>
<dbReference type="PANTHER" id="PTHR46663:SF2">
    <property type="entry name" value="GGDEF DOMAIN-CONTAINING PROTEIN"/>
    <property type="match status" value="1"/>
</dbReference>
<reference evidence="2 3" key="1">
    <citation type="journal article" date="2016" name="Nat. Commun.">
        <title>Thousands of microbial genomes shed light on interconnected biogeochemical processes in an aquifer system.</title>
        <authorList>
            <person name="Anantharaman K."/>
            <person name="Brown C.T."/>
            <person name="Hug L.A."/>
            <person name="Sharon I."/>
            <person name="Castelle C.J."/>
            <person name="Probst A.J."/>
            <person name="Thomas B.C."/>
            <person name="Singh A."/>
            <person name="Wilkins M.J."/>
            <person name="Karaoz U."/>
            <person name="Brodie E.L."/>
            <person name="Williams K.H."/>
            <person name="Hubbard S.S."/>
            <person name="Banfield J.F."/>
        </authorList>
    </citation>
    <scope>NUCLEOTIDE SEQUENCE [LARGE SCALE GENOMIC DNA]</scope>
</reference>
<dbReference type="InterPro" id="IPR029787">
    <property type="entry name" value="Nucleotide_cyclase"/>
</dbReference>